<dbReference type="CDD" id="cd03257">
    <property type="entry name" value="ABC_NikE_OppD_transporters"/>
    <property type="match status" value="1"/>
</dbReference>
<keyword evidence="6 9" id="KW-0067">ATP-binding</keyword>
<evidence type="ECO:0000256" key="5">
    <source>
        <dbReference type="ARBA" id="ARBA00022741"/>
    </source>
</evidence>
<evidence type="ECO:0000313" key="9">
    <source>
        <dbReference type="EMBL" id="PLT28993.1"/>
    </source>
</evidence>
<evidence type="ECO:0000256" key="7">
    <source>
        <dbReference type="ARBA" id="ARBA00023136"/>
    </source>
</evidence>
<keyword evidence="5" id="KW-0547">Nucleotide-binding</keyword>
<dbReference type="GO" id="GO:0015833">
    <property type="term" value="P:peptide transport"/>
    <property type="evidence" value="ECO:0007669"/>
    <property type="project" value="InterPro"/>
</dbReference>
<dbReference type="SMART" id="SM00382">
    <property type="entry name" value="AAA"/>
    <property type="match status" value="1"/>
</dbReference>
<keyword evidence="3" id="KW-0813">Transport</keyword>
<dbReference type="InterPro" id="IPR003439">
    <property type="entry name" value="ABC_transporter-like_ATP-bd"/>
</dbReference>
<evidence type="ECO:0000259" key="8">
    <source>
        <dbReference type="PROSITE" id="PS50893"/>
    </source>
</evidence>
<dbReference type="Gene3D" id="3.40.50.300">
    <property type="entry name" value="P-loop containing nucleotide triphosphate hydrolases"/>
    <property type="match status" value="1"/>
</dbReference>
<keyword evidence="7" id="KW-0472">Membrane</keyword>
<evidence type="ECO:0000256" key="1">
    <source>
        <dbReference type="ARBA" id="ARBA00004202"/>
    </source>
</evidence>
<dbReference type="GO" id="GO:0005524">
    <property type="term" value="F:ATP binding"/>
    <property type="evidence" value="ECO:0007669"/>
    <property type="project" value="UniProtKB-KW"/>
</dbReference>
<evidence type="ECO:0000313" key="10">
    <source>
        <dbReference type="Proteomes" id="UP000234748"/>
    </source>
</evidence>
<protein>
    <submittedName>
        <fullName evidence="9">Peptide ABC transporter ATP-binding protein</fullName>
    </submittedName>
</protein>
<dbReference type="PROSITE" id="PS50893">
    <property type="entry name" value="ABC_TRANSPORTER_2"/>
    <property type="match status" value="1"/>
</dbReference>
<dbReference type="Pfam" id="PF08352">
    <property type="entry name" value="oligo_HPY"/>
    <property type="match status" value="1"/>
</dbReference>
<evidence type="ECO:0000256" key="4">
    <source>
        <dbReference type="ARBA" id="ARBA00022475"/>
    </source>
</evidence>
<dbReference type="FunFam" id="3.40.50.300:FF:000016">
    <property type="entry name" value="Oligopeptide ABC transporter ATP-binding component"/>
    <property type="match status" value="1"/>
</dbReference>
<dbReference type="Pfam" id="PF00005">
    <property type="entry name" value="ABC_tran"/>
    <property type="match status" value="1"/>
</dbReference>
<dbReference type="RefSeq" id="WP_101643939.1">
    <property type="nucleotide sequence ID" value="NZ_PGUY01000048.1"/>
</dbReference>
<dbReference type="NCBIfam" id="TIGR01727">
    <property type="entry name" value="oligo_HPY"/>
    <property type="match status" value="1"/>
</dbReference>
<dbReference type="Proteomes" id="UP000234748">
    <property type="component" value="Unassembled WGS sequence"/>
</dbReference>
<dbReference type="SUPFAM" id="SSF52540">
    <property type="entry name" value="P-loop containing nucleoside triphosphate hydrolases"/>
    <property type="match status" value="1"/>
</dbReference>
<dbReference type="PROSITE" id="PS00211">
    <property type="entry name" value="ABC_TRANSPORTER_1"/>
    <property type="match status" value="1"/>
</dbReference>
<keyword evidence="10" id="KW-1185">Reference proteome</keyword>
<comment type="caution">
    <text evidence="9">The sequence shown here is derived from an EMBL/GenBank/DDBJ whole genome shotgun (WGS) entry which is preliminary data.</text>
</comment>
<reference evidence="9 10" key="1">
    <citation type="submission" date="2017-11" db="EMBL/GenBank/DDBJ databases">
        <title>Comparitive Functional Genomics of Dry Heat Resistant strains isolated from the Viking Spacecraft.</title>
        <authorList>
            <person name="Seuylemezian A."/>
            <person name="Cooper K."/>
            <person name="Vaishampayan P."/>
        </authorList>
    </citation>
    <scope>NUCLEOTIDE SEQUENCE [LARGE SCALE GENOMIC DNA]</scope>
    <source>
        <strain evidence="9 10">V1-29</strain>
    </source>
</reference>
<dbReference type="OrthoDB" id="9802264at2"/>
<feature type="domain" description="ABC transporter" evidence="8">
    <location>
        <begin position="6"/>
        <end position="255"/>
    </location>
</feature>
<dbReference type="InterPro" id="IPR013563">
    <property type="entry name" value="Oligopep_ABC_C"/>
</dbReference>
<dbReference type="InterPro" id="IPR027417">
    <property type="entry name" value="P-loop_NTPase"/>
</dbReference>
<organism evidence="9 10">
    <name type="scientific">Peribacillus deserti</name>
    <dbReference type="NCBI Taxonomy" id="673318"/>
    <lineage>
        <taxon>Bacteria</taxon>
        <taxon>Bacillati</taxon>
        <taxon>Bacillota</taxon>
        <taxon>Bacilli</taxon>
        <taxon>Bacillales</taxon>
        <taxon>Bacillaceae</taxon>
        <taxon>Peribacillus</taxon>
    </lineage>
</organism>
<dbReference type="PANTHER" id="PTHR43297:SF2">
    <property type="entry name" value="DIPEPTIDE TRANSPORT ATP-BINDING PROTEIN DPPD"/>
    <property type="match status" value="1"/>
</dbReference>
<evidence type="ECO:0000256" key="3">
    <source>
        <dbReference type="ARBA" id="ARBA00022448"/>
    </source>
</evidence>
<dbReference type="PANTHER" id="PTHR43297">
    <property type="entry name" value="OLIGOPEPTIDE TRANSPORT ATP-BINDING PROTEIN APPD"/>
    <property type="match status" value="1"/>
</dbReference>
<proteinExistence type="inferred from homology"/>
<dbReference type="EMBL" id="PGUY01000048">
    <property type="protein sequence ID" value="PLT28993.1"/>
    <property type="molecule type" value="Genomic_DNA"/>
</dbReference>
<accession>A0A2N5M3Y0</accession>
<dbReference type="InterPro" id="IPR050388">
    <property type="entry name" value="ABC_Ni/Peptide_Import"/>
</dbReference>
<keyword evidence="4" id="KW-1003">Cell membrane</keyword>
<comment type="subcellular location">
    <subcellularLocation>
        <location evidence="1">Cell membrane</location>
        <topology evidence="1">Peripheral membrane protein</topology>
    </subcellularLocation>
</comment>
<dbReference type="GO" id="GO:0016887">
    <property type="term" value="F:ATP hydrolysis activity"/>
    <property type="evidence" value="ECO:0007669"/>
    <property type="project" value="InterPro"/>
</dbReference>
<name>A0A2N5M3Y0_9BACI</name>
<dbReference type="InterPro" id="IPR017871">
    <property type="entry name" value="ABC_transporter-like_CS"/>
</dbReference>
<comment type="similarity">
    <text evidence="2">Belongs to the ABC transporter superfamily.</text>
</comment>
<evidence type="ECO:0000256" key="2">
    <source>
        <dbReference type="ARBA" id="ARBA00005417"/>
    </source>
</evidence>
<dbReference type="AlphaFoldDB" id="A0A2N5M3Y0"/>
<evidence type="ECO:0000256" key="6">
    <source>
        <dbReference type="ARBA" id="ARBA00022840"/>
    </source>
</evidence>
<gene>
    <name evidence="9" type="ORF">CUU66_15825</name>
</gene>
<dbReference type="GO" id="GO:0005886">
    <property type="term" value="C:plasma membrane"/>
    <property type="evidence" value="ECO:0007669"/>
    <property type="project" value="UniProtKB-SubCell"/>
</dbReference>
<sequence>MAQTILEIDNLMTKFKTANGEVSAVRGISFSLKKGETLCVVGESGCGKSITALSIMGLLAGNARSEGSINFDGKNLLQLKNDEMRKIRGNDISMIFQEPMTALNPTFTVGFQLCEPLMIHRKLSKKAAIQKGIDLLKQVGIPLPEKRMKQYPHELSGGMRQRVMIAIALACNPRLLIADEPTTALDVTIQAQILDLLNDLKDEFQTSLIMITHDMGVVAEVADRVIVMYAGEIIEEGTVEEIFNNPQHPYTKGLLSSVPNVDDPHFKLNPIPGTLPNLNEQISGCRFNPRCPHAMEKCLQQSPIRTSRNENHAVRCWLQEVEQNEYRNYQPTSVV</sequence>
<dbReference type="InterPro" id="IPR003593">
    <property type="entry name" value="AAA+_ATPase"/>
</dbReference>